<evidence type="ECO:0000256" key="1">
    <source>
        <dbReference type="SAM" id="MobiDB-lite"/>
    </source>
</evidence>
<proteinExistence type="predicted"/>
<evidence type="ECO:0000313" key="2">
    <source>
        <dbReference type="EnsemblMetazoa" id="GAUT014023-PA"/>
    </source>
</evidence>
<organism evidence="2 3">
    <name type="scientific">Glossina austeni</name>
    <name type="common">Savannah tsetse fly</name>
    <dbReference type="NCBI Taxonomy" id="7395"/>
    <lineage>
        <taxon>Eukaryota</taxon>
        <taxon>Metazoa</taxon>
        <taxon>Ecdysozoa</taxon>
        <taxon>Arthropoda</taxon>
        <taxon>Hexapoda</taxon>
        <taxon>Insecta</taxon>
        <taxon>Pterygota</taxon>
        <taxon>Neoptera</taxon>
        <taxon>Endopterygota</taxon>
        <taxon>Diptera</taxon>
        <taxon>Brachycera</taxon>
        <taxon>Muscomorpha</taxon>
        <taxon>Hippoboscoidea</taxon>
        <taxon>Glossinidae</taxon>
        <taxon>Glossina</taxon>
    </lineage>
</organism>
<dbReference type="AlphaFoldDB" id="A0A1A9USM5"/>
<name>A0A1A9USM5_GLOAU</name>
<dbReference type="Proteomes" id="UP000078200">
    <property type="component" value="Unassembled WGS sequence"/>
</dbReference>
<evidence type="ECO:0000313" key="3">
    <source>
        <dbReference type="Proteomes" id="UP000078200"/>
    </source>
</evidence>
<dbReference type="EnsemblMetazoa" id="GAUT014023-RA">
    <property type="protein sequence ID" value="GAUT014023-PA"/>
    <property type="gene ID" value="GAUT014023"/>
</dbReference>
<dbReference type="VEuPathDB" id="VectorBase:GAUT014023"/>
<keyword evidence="3" id="KW-1185">Reference proteome</keyword>
<reference evidence="2" key="1">
    <citation type="submission" date="2020-05" db="UniProtKB">
        <authorList>
            <consortium name="EnsemblMetazoa"/>
        </authorList>
    </citation>
    <scope>IDENTIFICATION</scope>
    <source>
        <strain evidence="2">TTRI</strain>
    </source>
</reference>
<protein>
    <submittedName>
        <fullName evidence="2">Uncharacterized protein</fullName>
    </submittedName>
</protein>
<sequence>MTFFLHKYAHLSCAIFYAASHTTLYAKTHLHVYHVLMGFVNSTQHHVKLQQEEQQHITIPHDNVQLRAFFLAYLILSTVTIHPIEGLRCTAILIANRPLGITTTVQKELSEPEVLGIVIDERDTTKPPELGSANGEGRSNADSTSHTDGASTPDVVSTPFAGAHGPILASYNAVVHPCS</sequence>
<feature type="compositionally biased region" description="Polar residues" evidence="1">
    <location>
        <begin position="140"/>
        <end position="150"/>
    </location>
</feature>
<accession>A0A1A9USM5</accession>
<dbReference type="STRING" id="7395.A0A1A9USM5"/>
<feature type="region of interest" description="Disordered" evidence="1">
    <location>
        <begin position="120"/>
        <end position="156"/>
    </location>
</feature>